<dbReference type="Pfam" id="PF17900">
    <property type="entry name" value="Peptidase_M1_N"/>
    <property type="match status" value="1"/>
</dbReference>
<dbReference type="InterPro" id="IPR027268">
    <property type="entry name" value="Peptidase_M4/M1_CTD_sf"/>
</dbReference>
<dbReference type="PANTHER" id="PTHR11533">
    <property type="entry name" value="PROTEASE M1 ZINC METALLOPROTEASE"/>
    <property type="match status" value="1"/>
</dbReference>
<dbReference type="GO" id="GO:0000328">
    <property type="term" value="C:fungal-type vacuole lumen"/>
    <property type="evidence" value="ECO:0007669"/>
    <property type="project" value="EnsemblFungi"/>
</dbReference>
<evidence type="ECO:0000259" key="14">
    <source>
        <dbReference type="Pfam" id="PF17900"/>
    </source>
</evidence>
<dbReference type="AlphaFoldDB" id="A0A1E4TSY8"/>
<dbReference type="InterPro" id="IPR024571">
    <property type="entry name" value="ERAP1-like_C_dom"/>
</dbReference>
<dbReference type="Gene3D" id="1.10.390.10">
    <property type="entry name" value="Neutral Protease Domain 2"/>
    <property type="match status" value="1"/>
</dbReference>
<dbReference type="EC" id="3.4.11.-" evidence="11"/>
<feature type="active site" description="Proton acceptor" evidence="8">
    <location>
        <position position="306"/>
    </location>
</feature>
<keyword evidence="7 11" id="KW-0482">Metalloprotease</keyword>
<dbReference type="CDD" id="cd09601">
    <property type="entry name" value="M1_APN-Q_like"/>
    <property type="match status" value="1"/>
</dbReference>
<feature type="binding site" evidence="9">
    <location>
        <position position="328"/>
    </location>
    <ligand>
        <name>Zn(2+)</name>
        <dbReference type="ChEBI" id="CHEBI:29105"/>
        <note>catalytic</note>
    </ligand>
</feature>
<dbReference type="FunFam" id="1.10.390.10:FF:000001">
    <property type="entry name" value="Aminopeptidase"/>
    <property type="match status" value="1"/>
</dbReference>
<keyword evidence="6 9" id="KW-0862">Zinc</keyword>
<evidence type="ECO:0000256" key="3">
    <source>
        <dbReference type="ARBA" id="ARBA00022670"/>
    </source>
</evidence>
<dbReference type="SUPFAM" id="SSF63737">
    <property type="entry name" value="Leukotriene A4 hydrolase N-terminal domain"/>
    <property type="match status" value="1"/>
</dbReference>
<dbReference type="GO" id="GO:0008270">
    <property type="term" value="F:zinc ion binding"/>
    <property type="evidence" value="ECO:0007669"/>
    <property type="project" value="UniProtKB-UniRule"/>
</dbReference>
<keyword evidence="2 11" id="KW-0031">Aminopeptidase</keyword>
<dbReference type="STRING" id="669874.A0A1E4TSY8"/>
<dbReference type="OrthoDB" id="10031169at2759"/>
<dbReference type="InterPro" id="IPR045357">
    <property type="entry name" value="Aminopeptidase_N-like_N"/>
</dbReference>
<dbReference type="GO" id="GO:0070006">
    <property type="term" value="F:metalloaminopeptidase activity"/>
    <property type="evidence" value="ECO:0007669"/>
    <property type="project" value="TreeGrafter"/>
</dbReference>
<organism evidence="15 16">
    <name type="scientific">Pachysolen tannophilus NRRL Y-2460</name>
    <dbReference type="NCBI Taxonomy" id="669874"/>
    <lineage>
        <taxon>Eukaryota</taxon>
        <taxon>Fungi</taxon>
        <taxon>Dikarya</taxon>
        <taxon>Ascomycota</taxon>
        <taxon>Saccharomycotina</taxon>
        <taxon>Pichiomycetes</taxon>
        <taxon>Pachysolenaceae</taxon>
        <taxon>Pachysolen</taxon>
    </lineage>
</organism>
<dbReference type="Pfam" id="PF11838">
    <property type="entry name" value="ERAP1_C"/>
    <property type="match status" value="1"/>
</dbReference>
<dbReference type="Gene3D" id="1.25.50.20">
    <property type="match status" value="1"/>
</dbReference>
<evidence type="ECO:0000256" key="5">
    <source>
        <dbReference type="ARBA" id="ARBA00022801"/>
    </source>
</evidence>
<name>A0A1E4TSY8_PACTA</name>
<dbReference type="GO" id="GO:0005771">
    <property type="term" value="C:multivesicular body"/>
    <property type="evidence" value="ECO:0007669"/>
    <property type="project" value="EnsemblFungi"/>
</dbReference>
<feature type="domain" description="ERAP1-like C-terminal" evidence="13">
    <location>
        <begin position="522"/>
        <end position="837"/>
    </location>
</feature>
<dbReference type="Gene3D" id="2.60.40.1910">
    <property type="match status" value="1"/>
</dbReference>
<feature type="domain" description="Aminopeptidase N-like N-terminal" evidence="14">
    <location>
        <begin position="18"/>
        <end position="199"/>
    </location>
</feature>
<reference evidence="16" key="1">
    <citation type="submission" date="2016-05" db="EMBL/GenBank/DDBJ databases">
        <title>Comparative genomics of biotechnologically important yeasts.</title>
        <authorList>
            <consortium name="DOE Joint Genome Institute"/>
            <person name="Riley R."/>
            <person name="Haridas S."/>
            <person name="Wolfe K.H."/>
            <person name="Lopes M.R."/>
            <person name="Hittinger C.T."/>
            <person name="Goker M."/>
            <person name="Salamov A."/>
            <person name="Wisecaver J."/>
            <person name="Long T.M."/>
            <person name="Aerts A.L."/>
            <person name="Barry K."/>
            <person name="Choi C."/>
            <person name="Clum A."/>
            <person name="Coughlan A.Y."/>
            <person name="Deshpande S."/>
            <person name="Douglass A.P."/>
            <person name="Hanson S.J."/>
            <person name="Klenk H.-P."/>
            <person name="Labutti K."/>
            <person name="Lapidus A."/>
            <person name="Lindquist E."/>
            <person name="Lipzen A."/>
            <person name="Meier-Kolthoff J.P."/>
            <person name="Ohm R.A."/>
            <person name="Otillar R.P."/>
            <person name="Pangilinan J."/>
            <person name="Peng Y."/>
            <person name="Rokas A."/>
            <person name="Rosa C.A."/>
            <person name="Scheuner C."/>
            <person name="Sibirny A.A."/>
            <person name="Slot J.C."/>
            <person name="Stielow J.B."/>
            <person name="Sun H."/>
            <person name="Kurtzman C.P."/>
            <person name="Blackwell M."/>
            <person name="Grigoriev I.V."/>
            <person name="Jeffries T.W."/>
        </authorList>
    </citation>
    <scope>NUCLEOTIDE SEQUENCE [LARGE SCALE GENOMIC DNA]</scope>
    <source>
        <strain evidence="16">NRRL Y-2460</strain>
    </source>
</reference>
<dbReference type="GO" id="GO:0061957">
    <property type="term" value="C:NVT complex"/>
    <property type="evidence" value="ECO:0007669"/>
    <property type="project" value="EnsemblFungi"/>
</dbReference>
<evidence type="ECO:0000256" key="1">
    <source>
        <dbReference type="ARBA" id="ARBA00010136"/>
    </source>
</evidence>
<dbReference type="PANTHER" id="PTHR11533:SF174">
    <property type="entry name" value="PUROMYCIN-SENSITIVE AMINOPEPTIDASE-RELATED"/>
    <property type="match status" value="1"/>
</dbReference>
<dbReference type="InterPro" id="IPR001930">
    <property type="entry name" value="Peptidase_M1"/>
</dbReference>
<accession>A0A1E4TSY8</accession>
<protein>
    <recommendedName>
        <fullName evidence="11">Aminopeptidase</fullName>
        <ecNumber evidence="11">3.4.11.-</ecNumber>
    </recommendedName>
</protein>
<feature type="domain" description="Peptidase M1 membrane alanine aminopeptidase" evidence="12">
    <location>
        <begin position="233"/>
        <end position="450"/>
    </location>
</feature>
<dbReference type="GO" id="GO:0042277">
    <property type="term" value="F:peptide binding"/>
    <property type="evidence" value="ECO:0007669"/>
    <property type="project" value="TreeGrafter"/>
</dbReference>
<gene>
    <name evidence="15" type="ORF">PACTADRAFT_50719</name>
</gene>
<evidence type="ECO:0000256" key="7">
    <source>
        <dbReference type="ARBA" id="ARBA00023049"/>
    </source>
</evidence>
<evidence type="ECO:0000313" key="15">
    <source>
        <dbReference type="EMBL" id="ODV94865.1"/>
    </source>
</evidence>
<keyword evidence="3 11" id="KW-0645">Protease</keyword>
<keyword evidence="4 9" id="KW-0479">Metal-binding</keyword>
<feature type="site" description="Transition state stabilizer" evidence="10">
    <location>
        <position position="391"/>
    </location>
</feature>
<evidence type="ECO:0000259" key="13">
    <source>
        <dbReference type="Pfam" id="PF11838"/>
    </source>
</evidence>
<dbReference type="FunFam" id="2.60.40.1910:FF:000004">
    <property type="entry name" value="Aminopeptidase"/>
    <property type="match status" value="1"/>
</dbReference>
<evidence type="ECO:0000256" key="6">
    <source>
        <dbReference type="ARBA" id="ARBA00022833"/>
    </source>
</evidence>
<evidence type="ECO:0000256" key="10">
    <source>
        <dbReference type="PIRSR" id="PIRSR634016-4"/>
    </source>
</evidence>
<dbReference type="InterPro" id="IPR034016">
    <property type="entry name" value="M1_APN-typ"/>
</dbReference>
<dbReference type="InterPro" id="IPR042097">
    <property type="entry name" value="Aminopeptidase_N-like_N_sf"/>
</dbReference>
<dbReference type="PRINTS" id="PR00756">
    <property type="entry name" value="ALADIPTASE"/>
</dbReference>
<evidence type="ECO:0000256" key="2">
    <source>
        <dbReference type="ARBA" id="ARBA00022438"/>
    </source>
</evidence>
<feature type="binding site" evidence="9">
    <location>
        <position position="309"/>
    </location>
    <ligand>
        <name>Zn(2+)</name>
        <dbReference type="ChEBI" id="CHEBI:29105"/>
        <note>catalytic</note>
    </ligand>
</feature>
<dbReference type="SUPFAM" id="SSF55486">
    <property type="entry name" value="Metalloproteases ('zincins'), catalytic domain"/>
    <property type="match status" value="1"/>
</dbReference>
<keyword evidence="16" id="KW-1185">Reference proteome</keyword>
<proteinExistence type="inferred from homology"/>
<comment type="similarity">
    <text evidence="1 11">Belongs to the peptidase M1 family.</text>
</comment>
<evidence type="ECO:0000256" key="11">
    <source>
        <dbReference type="RuleBase" id="RU364040"/>
    </source>
</evidence>
<dbReference type="FunFam" id="1.25.50.20:FF:000002">
    <property type="entry name" value="Aminopeptidase"/>
    <property type="match status" value="1"/>
</dbReference>
<dbReference type="GO" id="GO:0043171">
    <property type="term" value="P:peptide catabolic process"/>
    <property type="evidence" value="ECO:0007669"/>
    <property type="project" value="TreeGrafter"/>
</dbReference>
<evidence type="ECO:0000256" key="8">
    <source>
        <dbReference type="PIRSR" id="PIRSR634016-1"/>
    </source>
</evidence>
<keyword evidence="5 11" id="KW-0378">Hydrolase</keyword>
<dbReference type="Proteomes" id="UP000094236">
    <property type="component" value="Unassembled WGS sequence"/>
</dbReference>
<dbReference type="EMBL" id="KV454015">
    <property type="protein sequence ID" value="ODV94865.1"/>
    <property type="molecule type" value="Genomic_DNA"/>
</dbReference>
<dbReference type="GO" id="GO:0120113">
    <property type="term" value="P:cytoplasm to vacuole targeting by the NVT pathway"/>
    <property type="evidence" value="ECO:0007669"/>
    <property type="project" value="EnsemblFungi"/>
</dbReference>
<feature type="binding site" evidence="9">
    <location>
        <position position="305"/>
    </location>
    <ligand>
        <name>Zn(2+)</name>
        <dbReference type="ChEBI" id="CHEBI:29105"/>
        <note>catalytic</note>
    </ligand>
</feature>
<sequence>MSSTTVTTDRQVLPTNVKPTKYNVILDPNFQTFTYEGEITIDFNVNDKKSDFISLNTLELELHETKILGKDLAPIETTYDKDSETTTFKFDTPLEDDKLQLYIKFSGILNDKMCGFYRSSYELNGEKKYIASTQMESTDCRRAFPSYDEPSAKAVFDITLIADKKFTCLSNMDVKDTINLPNDRKKVVFNTTPLMSTYLVAFVIGEFGYIESNDYKVPIRVYTTPGSEEKGRFALETAVEALNFYDKKFGINYPLPKLDMVAIPDFSAGAMENFGLITYRVVLILYDEKTSTPSAKQRVGEVVAHELAHQWFGNLVTMDWWEGLWLNEGFATWVSWYFLNYRYPEWKVWEQYVGDSLQSALGLDGLRSSHPVEVPIQRHDQISQIFDSISYAKGSCVLKMIANWLGEDVFIKGVAKYLEKHAWGNTKTSDLWESLSEVSGEDVVKVMNIWTKHVGYPILTVNENNNEIKIQQNRYLATHDVKPEEDELLYTVFLALKTKDKIDESLILDTRSTSLTLEDPSFYKLNANQTGIYRTLYTPERWAKLGVSGTQGLLSAEDRTGLVADAGALASSGYASTENLFSLVNNWKNESSFTVWNEILSRINAVKNAFIFEPQEVQDALQDFTRSLVSVKLKEVGWELHAADSFLDQRLKGLLFGAATKSGDPTALKAAQAMFDKYVAGDKEAIPVNLRDQVFGAVAKLSSDDYYDNLLSIFKNPSSPDEGIAALRALGSFEKPELIKRTLSYLLDGTVRTQDIYVPMVTLASQKNGIELLFQWLTENLEAITKALSVNILAMVVSICTRGFTSREQKNRVQEFFKNQDTKGYDQSLAQMLDVIQTKISWVERDSENVKKWLSQNGFMK</sequence>
<dbReference type="Gene3D" id="2.60.40.1730">
    <property type="entry name" value="tricorn interacting facor f3 domain"/>
    <property type="match status" value="1"/>
</dbReference>
<comment type="cofactor">
    <cofactor evidence="9 11">
        <name>Zn(2+)</name>
        <dbReference type="ChEBI" id="CHEBI:29105"/>
    </cofactor>
    <text evidence="9 11">Binds 1 zinc ion per subunit.</text>
</comment>
<evidence type="ECO:0000256" key="4">
    <source>
        <dbReference type="ARBA" id="ARBA00022723"/>
    </source>
</evidence>
<dbReference type="InterPro" id="IPR014782">
    <property type="entry name" value="Peptidase_M1_dom"/>
</dbReference>
<dbReference type="Pfam" id="PF01433">
    <property type="entry name" value="Peptidase_M1"/>
    <property type="match status" value="1"/>
</dbReference>
<evidence type="ECO:0000259" key="12">
    <source>
        <dbReference type="Pfam" id="PF01433"/>
    </source>
</evidence>
<evidence type="ECO:0000256" key="9">
    <source>
        <dbReference type="PIRSR" id="PIRSR634016-3"/>
    </source>
</evidence>
<dbReference type="InterPro" id="IPR050344">
    <property type="entry name" value="Peptidase_M1_aminopeptidases"/>
</dbReference>
<dbReference type="GO" id="GO:0016020">
    <property type="term" value="C:membrane"/>
    <property type="evidence" value="ECO:0007669"/>
    <property type="project" value="TreeGrafter"/>
</dbReference>
<evidence type="ECO:0000313" key="16">
    <source>
        <dbReference type="Proteomes" id="UP000094236"/>
    </source>
</evidence>
<dbReference type="FunFam" id="2.60.40.1730:FF:000002">
    <property type="entry name" value="Aminopeptidase"/>
    <property type="match status" value="1"/>
</dbReference>
<dbReference type="GO" id="GO:0006508">
    <property type="term" value="P:proteolysis"/>
    <property type="evidence" value="ECO:0007669"/>
    <property type="project" value="UniProtKB-KW"/>
</dbReference>